<organism evidence="1">
    <name type="scientific">Desmodus rotundus</name>
    <name type="common">Vampire bat</name>
    <dbReference type="NCBI Taxonomy" id="9430"/>
    <lineage>
        <taxon>Eukaryota</taxon>
        <taxon>Metazoa</taxon>
        <taxon>Chordata</taxon>
        <taxon>Craniata</taxon>
        <taxon>Vertebrata</taxon>
        <taxon>Euteleostomi</taxon>
        <taxon>Mammalia</taxon>
        <taxon>Eutheria</taxon>
        <taxon>Laurasiatheria</taxon>
        <taxon>Chiroptera</taxon>
        <taxon>Yangochiroptera</taxon>
        <taxon>Phyllostomidae</taxon>
        <taxon>Desmodontinae</taxon>
        <taxon>Desmodus</taxon>
    </lineage>
</organism>
<sequence>GCRPRIARSSVCLFFFKRSLKSGPLSETSRHFNVDNKLTLKKPRVGPIAQVLLWDRWLSSLQPAPGPA</sequence>
<name>K9J4C7_DESRO</name>
<evidence type="ECO:0000313" key="1">
    <source>
        <dbReference type="EMBL" id="JAA50319.1"/>
    </source>
</evidence>
<dbReference type="EMBL" id="GABZ01003206">
    <property type="protein sequence ID" value="JAA50319.1"/>
    <property type="molecule type" value="mRNA"/>
</dbReference>
<reference evidence="1" key="1">
    <citation type="submission" date="2012-11" db="EMBL/GenBank/DDBJ databases">
        <title>The Vampirome: Transcriptome and Proteome Analysis of the Submandibular and Accessory Glands of the Vampire Bat and Vector of Human Rabies, Desmodus rotundus.</title>
        <authorList>
            <person name="Francischetti I.M.B."/>
            <person name="Assumpcao T.C.F."/>
            <person name="Ma D."/>
            <person name="Vicente E.C."/>
            <person name="Ribeiro J.M.C."/>
        </authorList>
    </citation>
    <scope>NUCLEOTIDE SEQUENCE</scope>
    <source>
        <tissue evidence="1">Salivary gland</tissue>
    </source>
</reference>
<feature type="non-terminal residue" evidence="1">
    <location>
        <position position="1"/>
    </location>
</feature>
<accession>K9J4C7</accession>
<dbReference type="AlphaFoldDB" id="K9J4C7"/>
<proteinExistence type="evidence at transcript level"/>
<protein>
    <submittedName>
        <fullName evidence="1">Uncharacterized protein</fullName>
    </submittedName>
</protein>